<dbReference type="SUPFAM" id="SSF88713">
    <property type="entry name" value="Glycoside hydrolase/deacetylase"/>
    <property type="match status" value="1"/>
</dbReference>
<feature type="transmembrane region" description="Helical" evidence="1">
    <location>
        <begin position="12"/>
        <end position="32"/>
    </location>
</feature>
<dbReference type="InterPro" id="IPR011330">
    <property type="entry name" value="Glyco_hydro/deAcase_b/a-brl"/>
</dbReference>
<dbReference type="GO" id="GO:0016810">
    <property type="term" value="F:hydrolase activity, acting on carbon-nitrogen (but not peptide) bonds"/>
    <property type="evidence" value="ECO:0007669"/>
    <property type="project" value="InterPro"/>
</dbReference>
<keyword evidence="1" id="KW-1133">Transmembrane helix</keyword>
<dbReference type="PANTHER" id="PTHR10587">
    <property type="entry name" value="GLYCOSYL TRANSFERASE-RELATED"/>
    <property type="match status" value="1"/>
</dbReference>
<organism evidence="3 4">
    <name type="scientific">Clostridium thermosuccinogenes</name>
    <dbReference type="NCBI Taxonomy" id="84032"/>
    <lineage>
        <taxon>Bacteria</taxon>
        <taxon>Bacillati</taxon>
        <taxon>Bacillota</taxon>
        <taxon>Clostridia</taxon>
        <taxon>Eubacteriales</taxon>
        <taxon>Clostridiaceae</taxon>
        <taxon>Clostridium</taxon>
    </lineage>
</organism>
<evidence type="ECO:0000256" key="1">
    <source>
        <dbReference type="SAM" id="Phobius"/>
    </source>
</evidence>
<keyword evidence="1" id="KW-0812">Transmembrane</keyword>
<dbReference type="GO" id="GO:0016020">
    <property type="term" value="C:membrane"/>
    <property type="evidence" value="ECO:0007669"/>
    <property type="project" value="TreeGrafter"/>
</dbReference>
<dbReference type="RefSeq" id="WP_103080886.1">
    <property type="nucleotide sequence ID" value="NZ_CP021850.1"/>
</dbReference>
<protein>
    <submittedName>
        <fullName evidence="3">Deacetylase</fullName>
    </submittedName>
</protein>
<comment type="caution">
    <text evidence="3">The sequence shown here is derived from an EMBL/GenBank/DDBJ whole genome shotgun (WGS) entry which is preliminary data.</text>
</comment>
<evidence type="ECO:0000313" key="3">
    <source>
        <dbReference type="EMBL" id="PNU00437.1"/>
    </source>
</evidence>
<keyword evidence="4" id="KW-1185">Reference proteome</keyword>
<name>A0A2K2FHU6_9CLOT</name>
<dbReference type="PROSITE" id="PS51677">
    <property type="entry name" value="NODB"/>
    <property type="match status" value="1"/>
</dbReference>
<feature type="domain" description="NodB homology" evidence="2">
    <location>
        <begin position="55"/>
        <end position="233"/>
    </location>
</feature>
<dbReference type="Gene3D" id="3.20.20.370">
    <property type="entry name" value="Glycoside hydrolase/deacetylase"/>
    <property type="match status" value="1"/>
</dbReference>
<dbReference type="InterPro" id="IPR050248">
    <property type="entry name" value="Polysacc_deacetylase_ArnD"/>
</dbReference>
<dbReference type="Pfam" id="PF01522">
    <property type="entry name" value="Polysacc_deac_1"/>
    <property type="match status" value="1"/>
</dbReference>
<dbReference type="GO" id="GO:0005975">
    <property type="term" value="P:carbohydrate metabolic process"/>
    <property type="evidence" value="ECO:0007669"/>
    <property type="project" value="InterPro"/>
</dbReference>
<evidence type="ECO:0000313" key="4">
    <source>
        <dbReference type="Proteomes" id="UP000236151"/>
    </source>
</evidence>
<gene>
    <name evidence="3" type="ORF">CDQ84_06330</name>
</gene>
<dbReference type="KEGG" id="cthd:CDO33_04930"/>
<dbReference type="Proteomes" id="UP000236151">
    <property type="component" value="Unassembled WGS sequence"/>
</dbReference>
<evidence type="ECO:0000259" key="2">
    <source>
        <dbReference type="PROSITE" id="PS51677"/>
    </source>
</evidence>
<dbReference type="OrthoDB" id="9806342at2"/>
<reference evidence="3 4" key="1">
    <citation type="submission" date="2017-06" db="EMBL/GenBank/DDBJ databases">
        <title>Investigating the central metabolism of Clostridium thermosuccinogenes.</title>
        <authorList>
            <person name="Koendjbiharie J.G."/>
            <person name="van Kranenburg R."/>
        </authorList>
    </citation>
    <scope>NUCLEOTIDE SEQUENCE [LARGE SCALE GENOMIC DNA]</scope>
    <source>
        <strain evidence="3 4">DSM 5806</strain>
    </source>
</reference>
<dbReference type="EMBL" id="NIOJ01000011">
    <property type="protein sequence ID" value="PNU00437.1"/>
    <property type="molecule type" value="Genomic_DNA"/>
</dbReference>
<dbReference type="InterPro" id="IPR002509">
    <property type="entry name" value="NODB_dom"/>
</dbReference>
<keyword evidence="1" id="KW-0472">Membrane</keyword>
<accession>A0A2K2FHU6</accession>
<sequence length="256" mass="29081">MIIYAIRLRRLVRYLIIIVAAVVAGVLLGTAGKGAIEVFSQKRELPIYSVESTEKKVAITFDCAWGADDIPDILSTLRKEDVKATFFIVGQWAEKFPDKVKMMAEDGHDIANHSYSHLRMGVLDKSRISKEISLCGEKLAEITGNKIELFRPPYGEYNNDVILEAKALGYYTIQWDVDSLDWKPEMSSDAILSRVTEKVKPGSIILFHNDTKHTSKILPSIIKALKEDGYTFEPVSRLILRENYYIDYDGKQKMKK</sequence>
<dbReference type="PANTHER" id="PTHR10587:SF128">
    <property type="entry name" value="POLYSACCHARIDE DEACETYLASE PDAB-RELATED"/>
    <property type="match status" value="1"/>
</dbReference>
<proteinExistence type="predicted"/>
<dbReference type="AlphaFoldDB" id="A0A2K2FHU6"/>